<dbReference type="EC" id="3.5.1.88" evidence="1"/>
<organism evidence="1 2">
    <name type="scientific">Pseudotamlana agarivorans</name>
    <dbReference type="NCBI Taxonomy" id="481183"/>
    <lineage>
        <taxon>Bacteria</taxon>
        <taxon>Pseudomonadati</taxon>
        <taxon>Bacteroidota</taxon>
        <taxon>Flavobacteriia</taxon>
        <taxon>Flavobacteriales</taxon>
        <taxon>Flavobacteriaceae</taxon>
        <taxon>Pseudotamlana</taxon>
    </lineage>
</organism>
<proteinExistence type="predicted"/>
<gene>
    <name evidence="1" type="primary">def</name>
    <name evidence="1" type="ORF">KO493_00190</name>
</gene>
<protein>
    <submittedName>
        <fullName evidence="1">Peptide deformylase</fullName>
        <ecNumber evidence="1">3.5.1.88</ecNumber>
    </submittedName>
</protein>
<name>A0ACC5U491_9FLAO</name>
<keyword evidence="2" id="KW-1185">Reference proteome</keyword>
<accession>A0ACC5U491</accession>
<dbReference type="EMBL" id="JAHKPD010000001">
    <property type="protein sequence ID" value="MBU2949117.1"/>
    <property type="molecule type" value="Genomic_DNA"/>
</dbReference>
<dbReference type="Proteomes" id="UP001647509">
    <property type="component" value="Unassembled WGS sequence"/>
</dbReference>
<sequence length="229" mass="26510">MVIYYCVFTRIKKYVYSKSIFHFNKSLLYLLFTLLVSVSCSSSHSFTENETKLIMSADSLTPMRVYKITNPEDSLLLRTRSSKIKANPNNPNIKHFVSRLFATVRDSVSLGVGIAAPQVGILKNIIWVQRFDKENIPFEVYLNPKITKYSKNKQSVREGCLSIPNRSDVLNCRSHQIEIEYDTMENEHKQETIEAFTAVIFQHEIDHLNGILYLDHLEKEIQEAKTLKD</sequence>
<comment type="caution">
    <text evidence="1">The sequence shown here is derived from an EMBL/GenBank/DDBJ whole genome shotgun (WGS) entry which is preliminary data.</text>
</comment>
<reference evidence="1" key="1">
    <citation type="submission" date="2021-05" db="EMBL/GenBank/DDBJ databases">
        <title>Draft genomes of bacteria isolated from model marine particles.</title>
        <authorList>
            <person name="Datta M.S."/>
            <person name="Schwartzman J.A."/>
            <person name="Enke T.N."/>
            <person name="Saavedra J."/>
            <person name="Cermak N."/>
            <person name="Cordero O.X."/>
        </authorList>
    </citation>
    <scope>NUCLEOTIDE SEQUENCE</scope>
    <source>
        <strain evidence="1">I2M19</strain>
    </source>
</reference>
<evidence type="ECO:0000313" key="1">
    <source>
        <dbReference type="EMBL" id="MBU2949117.1"/>
    </source>
</evidence>
<keyword evidence="1" id="KW-0378">Hydrolase</keyword>
<evidence type="ECO:0000313" key="2">
    <source>
        <dbReference type="Proteomes" id="UP001647509"/>
    </source>
</evidence>